<protein>
    <recommendedName>
        <fullName evidence="2">Phosphoribosyltransferase domain-containing protein</fullName>
    </recommendedName>
</protein>
<dbReference type="InterPro" id="IPR029057">
    <property type="entry name" value="PRTase-like"/>
</dbReference>
<sequence length="253" mass="28668">MERCLFCGEMRGDPLSFHNLFSPEYAPGFCLSCREQLVPIDPRHCCRLCGRDLSRLDRNRVTEGTCSDCVKWANSGRNGLYVNNHALYHYNPFLKEMINQFKFRGDVRLADGFAAELTRAYRRIVHNCVREQSGILKRKPSFLLVPVPLSSERLLERGFNQADVLARQIGAPIVQALVRVRDEAKQSKKNRAERMRLRATPFQLNEKAAVSLSGHKILLIDDIYTTGATMRLAAEALAPARPDSIRSLTLIHG</sequence>
<dbReference type="Gene3D" id="3.40.50.2020">
    <property type="match status" value="1"/>
</dbReference>
<dbReference type="AlphaFoldDB" id="A0A0U1QRI2"/>
<comment type="caution">
    <text evidence="3">The sequence shown here is derived from an EMBL/GenBank/DDBJ whole genome shotgun (WGS) entry which is preliminary data.</text>
</comment>
<proteinExistence type="inferred from homology"/>
<dbReference type="Pfam" id="PF00156">
    <property type="entry name" value="Pribosyltran"/>
    <property type="match status" value="1"/>
</dbReference>
<dbReference type="SUPFAM" id="SSF53271">
    <property type="entry name" value="PRTase-like"/>
    <property type="match status" value="1"/>
</dbReference>
<dbReference type="CDD" id="cd06223">
    <property type="entry name" value="PRTases_typeI"/>
    <property type="match status" value="1"/>
</dbReference>
<dbReference type="InterPro" id="IPR000836">
    <property type="entry name" value="PRTase_dom"/>
</dbReference>
<dbReference type="InterPro" id="IPR051910">
    <property type="entry name" value="ComF/GntX_DNA_util-trans"/>
</dbReference>
<evidence type="ECO:0000313" key="4">
    <source>
        <dbReference type="Proteomes" id="UP000035553"/>
    </source>
</evidence>
<dbReference type="STRING" id="1069536.SINU_02785"/>
<evidence type="ECO:0000313" key="3">
    <source>
        <dbReference type="EMBL" id="KLI03427.1"/>
    </source>
</evidence>
<name>A0A0U1QRI2_9BACL</name>
<evidence type="ECO:0000259" key="2">
    <source>
        <dbReference type="Pfam" id="PF00156"/>
    </source>
</evidence>
<accession>A0A0U1QRI2</accession>
<gene>
    <name evidence="3" type="ORF">SINU_02785</name>
</gene>
<evidence type="ECO:0000256" key="1">
    <source>
        <dbReference type="ARBA" id="ARBA00008007"/>
    </source>
</evidence>
<dbReference type="EMBL" id="AFVQ02000038">
    <property type="protein sequence ID" value="KLI03427.1"/>
    <property type="molecule type" value="Genomic_DNA"/>
</dbReference>
<feature type="domain" description="Phosphoribosyltransferase" evidence="2">
    <location>
        <begin position="155"/>
        <end position="251"/>
    </location>
</feature>
<dbReference type="RefSeq" id="WP_010025270.1">
    <property type="nucleotide sequence ID" value="NZ_AFVQ02000038.1"/>
</dbReference>
<dbReference type="PANTHER" id="PTHR47505:SF1">
    <property type="entry name" value="DNA UTILIZATION PROTEIN YHGH"/>
    <property type="match status" value="1"/>
</dbReference>
<comment type="similarity">
    <text evidence="1">Belongs to the ComF/GntX family.</text>
</comment>
<dbReference type="Proteomes" id="UP000035553">
    <property type="component" value="Unassembled WGS sequence"/>
</dbReference>
<dbReference type="PANTHER" id="PTHR47505">
    <property type="entry name" value="DNA UTILIZATION PROTEIN YHGH"/>
    <property type="match status" value="1"/>
</dbReference>
<dbReference type="OrthoDB" id="9779910at2"/>
<organism evidence="3 4">
    <name type="scientific">Sporolactobacillus inulinus CASD</name>
    <dbReference type="NCBI Taxonomy" id="1069536"/>
    <lineage>
        <taxon>Bacteria</taxon>
        <taxon>Bacillati</taxon>
        <taxon>Bacillota</taxon>
        <taxon>Bacilli</taxon>
        <taxon>Bacillales</taxon>
        <taxon>Sporolactobacillaceae</taxon>
        <taxon>Sporolactobacillus</taxon>
    </lineage>
</organism>
<reference evidence="3 4" key="1">
    <citation type="journal article" date="2011" name="J. Bacteriol.">
        <title>Draft genome sequence of Sporolactobacillus inulinus strain CASD, an efficient D-lactic acid-producing bacterium with high-concentration lactate tolerance capability.</title>
        <authorList>
            <person name="Yu B."/>
            <person name="Su F."/>
            <person name="Wang L."/>
            <person name="Xu K."/>
            <person name="Zhao B."/>
            <person name="Xu P."/>
        </authorList>
    </citation>
    <scope>NUCLEOTIDE SEQUENCE [LARGE SCALE GENOMIC DNA]</scope>
    <source>
        <strain evidence="3 4">CASD</strain>
    </source>
</reference>
<keyword evidence="4" id="KW-1185">Reference proteome</keyword>